<keyword evidence="2 5" id="KW-0479">Metal-binding</keyword>
<dbReference type="PaxDb" id="1123384-AJ81_07450"/>
<dbReference type="InterPro" id="IPR007197">
    <property type="entry name" value="rSAM"/>
</dbReference>
<dbReference type="PIRSF" id="PIRSF004869">
    <property type="entry name" value="PflX_prd"/>
    <property type="match status" value="1"/>
</dbReference>
<name>A0A0X1KRV0_9THEM</name>
<evidence type="ECO:0000313" key="8">
    <source>
        <dbReference type="Proteomes" id="UP000077469"/>
    </source>
</evidence>
<sequence length="291" mass="32935">MRLSGAELERRIQRLYEIMETCTLCPRNCKVNRFVSKNGACKTGARPIVSSFGPHFGEESFLVGNNGSGTIFFTNCNLNCVFCQNWEISQMGVGEEIDVEELSKIMLKLQRMGCENINLVSPTHQVPMIVDAVSRAWQKGLKLPIVYNCGGYESIETLKLLEGIVDIYMPDFKYGDDEKALRYSKVSNYTSVAKRALEEMYRQVGPLKIENGVATRGVFVRHLIMPNDPSSSEKVLQLIVSVSSDIPVNIMTQYYPTFKAHHYMELNRRITREEFIKVVEKAKALGLKIVS</sequence>
<protein>
    <submittedName>
        <fullName evidence="7">Radical SAM protein</fullName>
    </submittedName>
</protein>
<feature type="binding site" evidence="5">
    <location>
        <position position="76"/>
    </location>
    <ligand>
        <name>[4Fe-4S] cluster</name>
        <dbReference type="ChEBI" id="CHEBI:49883"/>
        <note>4Fe-4S-S-AdoMet</note>
    </ligand>
</feature>
<evidence type="ECO:0000256" key="4">
    <source>
        <dbReference type="ARBA" id="ARBA00023014"/>
    </source>
</evidence>
<keyword evidence="3 5" id="KW-0408">Iron</keyword>
<reference evidence="7 8" key="1">
    <citation type="submission" date="2014-01" db="EMBL/GenBank/DDBJ databases">
        <title>Genome sequencing of Thermotog hypogea.</title>
        <authorList>
            <person name="Zhang X."/>
            <person name="Alvare G."/>
            <person name="Fristensky B."/>
            <person name="Chen L."/>
            <person name="Suen T."/>
            <person name="Chen Q."/>
            <person name="Ma K."/>
        </authorList>
    </citation>
    <scope>NUCLEOTIDE SEQUENCE [LARGE SCALE GENOMIC DNA]</scope>
    <source>
        <strain evidence="7 8">DSM 11164</strain>
    </source>
</reference>
<comment type="cofactor">
    <cofactor evidence="5">
        <name>[4Fe-4S] cluster</name>
        <dbReference type="ChEBI" id="CHEBI:49883"/>
    </cofactor>
    <text evidence="5">Binds 1 [4Fe-4S] cluster. The cluster is coordinated with 3 cysteines and an exchangeable S-adenosyl-L-methionine.</text>
</comment>
<feature type="binding site" evidence="5">
    <location>
        <position position="80"/>
    </location>
    <ligand>
        <name>[4Fe-4S] cluster</name>
        <dbReference type="ChEBI" id="CHEBI:49883"/>
        <note>4Fe-4S-S-AdoMet</note>
    </ligand>
</feature>
<dbReference type="GO" id="GO:0003824">
    <property type="term" value="F:catalytic activity"/>
    <property type="evidence" value="ECO:0007669"/>
    <property type="project" value="InterPro"/>
</dbReference>
<dbReference type="Proteomes" id="UP000077469">
    <property type="component" value="Chromosome"/>
</dbReference>
<dbReference type="Pfam" id="PF04055">
    <property type="entry name" value="Radical_SAM"/>
    <property type="match status" value="1"/>
</dbReference>
<dbReference type="SUPFAM" id="SSF102114">
    <property type="entry name" value="Radical SAM enzymes"/>
    <property type="match status" value="1"/>
</dbReference>
<feature type="binding site" evidence="5">
    <location>
        <position position="83"/>
    </location>
    <ligand>
        <name>[4Fe-4S] cluster</name>
        <dbReference type="ChEBI" id="CHEBI:49883"/>
        <note>4Fe-4S-S-AdoMet</note>
    </ligand>
</feature>
<dbReference type="OrthoDB" id="9781783at2"/>
<dbReference type="CDD" id="cd01335">
    <property type="entry name" value="Radical_SAM"/>
    <property type="match status" value="1"/>
</dbReference>
<dbReference type="AlphaFoldDB" id="A0A0X1KRV0"/>
<dbReference type="Gene3D" id="3.20.20.70">
    <property type="entry name" value="Aldolase class I"/>
    <property type="match status" value="1"/>
</dbReference>
<dbReference type="STRING" id="1123384.AJ81_07450"/>
<dbReference type="InterPro" id="IPR013785">
    <property type="entry name" value="Aldolase_TIM"/>
</dbReference>
<keyword evidence="4 5" id="KW-0411">Iron-sulfur</keyword>
<dbReference type="PANTHER" id="PTHR43075:SF1">
    <property type="entry name" value="FORMATE LYASE ACTIVATING ENZYME, PUTATIVE (AFU_ORTHOLOGUE AFUA_2G15630)-RELATED"/>
    <property type="match status" value="1"/>
</dbReference>
<dbReference type="InterPro" id="IPR040085">
    <property type="entry name" value="MJ0674-like"/>
</dbReference>
<dbReference type="GO" id="GO:0051536">
    <property type="term" value="F:iron-sulfur cluster binding"/>
    <property type="evidence" value="ECO:0007669"/>
    <property type="project" value="UniProtKB-KW"/>
</dbReference>
<dbReference type="PATRIC" id="fig|1123384.7.peg.1494"/>
<dbReference type="SFLD" id="SFLDS00029">
    <property type="entry name" value="Radical_SAM"/>
    <property type="match status" value="1"/>
</dbReference>
<dbReference type="GO" id="GO:0046872">
    <property type="term" value="F:metal ion binding"/>
    <property type="evidence" value="ECO:0007669"/>
    <property type="project" value="UniProtKB-KW"/>
</dbReference>
<evidence type="ECO:0000256" key="1">
    <source>
        <dbReference type="ARBA" id="ARBA00022691"/>
    </source>
</evidence>
<dbReference type="EMBL" id="CP007141">
    <property type="protein sequence ID" value="AJC74048.1"/>
    <property type="molecule type" value="Genomic_DNA"/>
</dbReference>
<evidence type="ECO:0000256" key="3">
    <source>
        <dbReference type="ARBA" id="ARBA00023004"/>
    </source>
</evidence>
<keyword evidence="1 5" id="KW-0949">S-adenosyl-L-methionine</keyword>
<keyword evidence="8" id="KW-1185">Reference proteome</keyword>
<evidence type="ECO:0000259" key="6">
    <source>
        <dbReference type="Pfam" id="PF04055"/>
    </source>
</evidence>
<evidence type="ECO:0000256" key="2">
    <source>
        <dbReference type="ARBA" id="ARBA00022723"/>
    </source>
</evidence>
<feature type="domain" description="Radical SAM core" evidence="6">
    <location>
        <begin position="71"/>
        <end position="200"/>
    </location>
</feature>
<dbReference type="RefSeq" id="WP_031504265.1">
    <property type="nucleotide sequence ID" value="NC_022795.1"/>
</dbReference>
<dbReference type="InterPro" id="IPR016431">
    <property type="entry name" value="Pyrv-formate_lyase-activ_prd"/>
</dbReference>
<organism evidence="7 8">
    <name type="scientific">Pseudothermotoga hypogea DSM 11164 = NBRC 106472</name>
    <dbReference type="NCBI Taxonomy" id="1123384"/>
    <lineage>
        <taxon>Bacteria</taxon>
        <taxon>Thermotogati</taxon>
        <taxon>Thermotogota</taxon>
        <taxon>Thermotogae</taxon>
        <taxon>Thermotogales</taxon>
        <taxon>Thermotogaceae</taxon>
        <taxon>Pseudothermotoga</taxon>
    </lineage>
</organism>
<dbReference type="InterPro" id="IPR058240">
    <property type="entry name" value="rSAM_sf"/>
</dbReference>
<evidence type="ECO:0000313" key="7">
    <source>
        <dbReference type="EMBL" id="AJC74048.1"/>
    </source>
</evidence>
<accession>A0A0X1KRV0</accession>
<gene>
    <name evidence="7" type="ORF">AJ81_07450</name>
</gene>
<dbReference type="PANTHER" id="PTHR43075">
    <property type="entry name" value="FORMATE LYASE ACTIVATING ENZYME, PUTATIVE (AFU_ORTHOLOGUE AFUA_2G15630)-RELATED"/>
    <property type="match status" value="1"/>
</dbReference>
<evidence type="ECO:0000256" key="5">
    <source>
        <dbReference type="PIRSR" id="PIRSR004869-50"/>
    </source>
</evidence>
<dbReference type="SFLD" id="SFLDG01099">
    <property type="entry name" value="Uncharacterised_Radical_SAM_Su"/>
    <property type="match status" value="1"/>
</dbReference>
<dbReference type="KEGG" id="phy:AJ81_07450"/>
<proteinExistence type="predicted"/>